<dbReference type="HOGENOM" id="CLU_2149601_0_0_1"/>
<keyword evidence="1 2" id="KW-0812">Transmembrane</keyword>
<dbReference type="AlphaFoldDB" id="G7K8I5"/>
<dbReference type="Proteomes" id="UP000002051">
    <property type="component" value="Chromosome 5"/>
</dbReference>
<keyword evidence="1" id="KW-1133">Transmembrane helix</keyword>
<evidence type="ECO:0000313" key="2">
    <source>
        <dbReference type="EMBL" id="AET00486.1"/>
    </source>
</evidence>
<reference evidence="2 4" key="1">
    <citation type="journal article" date="2011" name="Nature">
        <title>The Medicago genome provides insight into the evolution of rhizobial symbioses.</title>
        <authorList>
            <person name="Young N.D."/>
            <person name="Debelle F."/>
            <person name="Oldroyd G.E."/>
            <person name="Geurts R."/>
            <person name="Cannon S.B."/>
            <person name="Udvardi M.K."/>
            <person name="Benedito V.A."/>
            <person name="Mayer K.F."/>
            <person name="Gouzy J."/>
            <person name="Schoof H."/>
            <person name="Van de Peer Y."/>
            <person name="Proost S."/>
            <person name="Cook D.R."/>
            <person name="Meyers B.C."/>
            <person name="Spannagl M."/>
            <person name="Cheung F."/>
            <person name="De Mita S."/>
            <person name="Krishnakumar V."/>
            <person name="Gundlach H."/>
            <person name="Zhou S."/>
            <person name="Mudge J."/>
            <person name="Bharti A.K."/>
            <person name="Murray J.D."/>
            <person name="Naoumkina M.A."/>
            <person name="Rosen B."/>
            <person name="Silverstein K.A."/>
            <person name="Tang H."/>
            <person name="Rombauts S."/>
            <person name="Zhao P.X."/>
            <person name="Zhou P."/>
            <person name="Barbe V."/>
            <person name="Bardou P."/>
            <person name="Bechner M."/>
            <person name="Bellec A."/>
            <person name="Berger A."/>
            <person name="Berges H."/>
            <person name="Bidwell S."/>
            <person name="Bisseling T."/>
            <person name="Choisne N."/>
            <person name="Couloux A."/>
            <person name="Denny R."/>
            <person name="Deshpande S."/>
            <person name="Dai X."/>
            <person name="Doyle J.J."/>
            <person name="Dudez A.M."/>
            <person name="Farmer A.D."/>
            <person name="Fouteau S."/>
            <person name="Franken C."/>
            <person name="Gibelin C."/>
            <person name="Gish J."/>
            <person name="Goldstein S."/>
            <person name="Gonzalez A.J."/>
            <person name="Green P.J."/>
            <person name="Hallab A."/>
            <person name="Hartog M."/>
            <person name="Hua A."/>
            <person name="Humphray S.J."/>
            <person name="Jeong D.H."/>
            <person name="Jing Y."/>
            <person name="Jocker A."/>
            <person name="Kenton S.M."/>
            <person name="Kim D.J."/>
            <person name="Klee K."/>
            <person name="Lai H."/>
            <person name="Lang C."/>
            <person name="Lin S."/>
            <person name="Macmil S.L."/>
            <person name="Magdelenat G."/>
            <person name="Matthews L."/>
            <person name="McCorrison J."/>
            <person name="Monaghan E.L."/>
            <person name="Mun J.H."/>
            <person name="Najar F.Z."/>
            <person name="Nicholson C."/>
            <person name="Noirot C."/>
            <person name="O'Bleness M."/>
            <person name="Paule C.R."/>
            <person name="Poulain J."/>
            <person name="Prion F."/>
            <person name="Qin B."/>
            <person name="Qu C."/>
            <person name="Retzel E.F."/>
            <person name="Riddle C."/>
            <person name="Sallet E."/>
            <person name="Samain S."/>
            <person name="Samson N."/>
            <person name="Sanders I."/>
            <person name="Saurat O."/>
            <person name="Scarpelli C."/>
            <person name="Schiex T."/>
            <person name="Segurens B."/>
            <person name="Severin A.J."/>
            <person name="Sherrier D.J."/>
            <person name="Shi R."/>
            <person name="Sims S."/>
            <person name="Singer S.R."/>
            <person name="Sinharoy S."/>
            <person name="Sterck L."/>
            <person name="Viollet A."/>
            <person name="Wang B.B."/>
            <person name="Wang K."/>
            <person name="Wang M."/>
            <person name="Wang X."/>
            <person name="Warfsmann J."/>
            <person name="Weissenbach J."/>
            <person name="White D.D."/>
            <person name="White J.D."/>
            <person name="Wiley G.B."/>
            <person name="Wincker P."/>
            <person name="Xing Y."/>
            <person name="Yang L."/>
            <person name="Yao Z."/>
            <person name="Ying F."/>
            <person name="Zhai J."/>
            <person name="Zhou L."/>
            <person name="Zuber A."/>
            <person name="Denarie J."/>
            <person name="Dixon R.A."/>
            <person name="May G.D."/>
            <person name="Schwartz D.C."/>
            <person name="Rogers J."/>
            <person name="Quetier F."/>
            <person name="Town C.D."/>
            <person name="Roe B.A."/>
        </authorList>
    </citation>
    <scope>NUCLEOTIDE SEQUENCE [LARGE SCALE GENOMIC DNA]</scope>
    <source>
        <strain evidence="2">A17</strain>
        <strain evidence="3 4">cv. Jemalong A17</strain>
    </source>
</reference>
<protein>
    <submittedName>
        <fullName evidence="2">Transmembrane protein, putative</fullName>
    </submittedName>
</protein>
<proteinExistence type="predicted"/>
<evidence type="ECO:0000313" key="4">
    <source>
        <dbReference type="Proteomes" id="UP000002051"/>
    </source>
</evidence>
<keyword evidence="1" id="KW-0472">Membrane</keyword>
<reference evidence="3" key="3">
    <citation type="submission" date="2015-04" db="UniProtKB">
        <authorList>
            <consortium name="EnsemblPlants"/>
        </authorList>
    </citation>
    <scope>IDENTIFICATION</scope>
    <source>
        <strain evidence="3">cv. Jemalong A17</strain>
    </source>
</reference>
<reference evidence="2 4" key="2">
    <citation type="journal article" date="2014" name="BMC Genomics">
        <title>An improved genome release (version Mt4.0) for the model legume Medicago truncatula.</title>
        <authorList>
            <person name="Tang H."/>
            <person name="Krishnakumar V."/>
            <person name="Bidwell S."/>
            <person name="Rosen B."/>
            <person name="Chan A."/>
            <person name="Zhou S."/>
            <person name="Gentzbittel L."/>
            <person name="Childs K.L."/>
            <person name="Yandell M."/>
            <person name="Gundlach H."/>
            <person name="Mayer K.F."/>
            <person name="Schwartz D.C."/>
            <person name="Town C.D."/>
        </authorList>
    </citation>
    <scope>GENOME REANNOTATION</scope>
    <source>
        <strain evidence="3 4">cv. Jemalong A17</strain>
    </source>
</reference>
<gene>
    <name evidence="2" type="ordered locus">MTR_5g092590</name>
</gene>
<keyword evidence="4" id="KW-1185">Reference proteome</keyword>
<accession>G7K8I5</accession>
<evidence type="ECO:0000256" key="1">
    <source>
        <dbReference type="SAM" id="Phobius"/>
    </source>
</evidence>
<name>G7K8I5_MEDTR</name>
<evidence type="ECO:0000313" key="3">
    <source>
        <dbReference type="EnsemblPlants" id="AET00486"/>
    </source>
</evidence>
<dbReference type="PaxDb" id="3880-AET00486"/>
<dbReference type="EnsemblPlants" id="AET00486">
    <property type="protein sequence ID" value="AET00486"/>
    <property type="gene ID" value="MTR_5g092590"/>
</dbReference>
<sequence>MLMKTPGYFDSRQQQGGKMQEYDEKFELVLTQGSILLNIPLSFFLLVWNIAHICMCVCSATLRYNKLADQKANHLCMFCDEPFTPSHQLKRKKSRLLVLELDKDDDGEVNDE</sequence>
<organism evidence="2 4">
    <name type="scientific">Medicago truncatula</name>
    <name type="common">Barrel medic</name>
    <name type="synonym">Medicago tribuloides</name>
    <dbReference type="NCBI Taxonomy" id="3880"/>
    <lineage>
        <taxon>Eukaryota</taxon>
        <taxon>Viridiplantae</taxon>
        <taxon>Streptophyta</taxon>
        <taxon>Embryophyta</taxon>
        <taxon>Tracheophyta</taxon>
        <taxon>Spermatophyta</taxon>
        <taxon>Magnoliopsida</taxon>
        <taxon>eudicotyledons</taxon>
        <taxon>Gunneridae</taxon>
        <taxon>Pentapetalae</taxon>
        <taxon>rosids</taxon>
        <taxon>fabids</taxon>
        <taxon>Fabales</taxon>
        <taxon>Fabaceae</taxon>
        <taxon>Papilionoideae</taxon>
        <taxon>50 kb inversion clade</taxon>
        <taxon>NPAAA clade</taxon>
        <taxon>Hologalegina</taxon>
        <taxon>IRL clade</taxon>
        <taxon>Trifolieae</taxon>
        <taxon>Medicago</taxon>
    </lineage>
</organism>
<dbReference type="EMBL" id="CM001221">
    <property type="protein sequence ID" value="AET00486.1"/>
    <property type="molecule type" value="Genomic_DNA"/>
</dbReference>
<feature type="transmembrane region" description="Helical" evidence="1">
    <location>
        <begin position="35"/>
        <end position="62"/>
    </location>
</feature>